<dbReference type="Proteomes" id="UP000601223">
    <property type="component" value="Unassembled WGS sequence"/>
</dbReference>
<protein>
    <submittedName>
        <fullName evidence="1">Uncharacterized protein</fullName>
    </submittedName>
</protein>
<dbReference type="AlphaFoldDB" id="A0A8J3NMC4"/>
<gene>
    <name evidence="1" type="ORF">Cba03nite_48740</name>
</gene>
<keyword evidence="2" id="KW-1185">Reference proteome</keyword>
<sequence length="47" mass="5081">MHSLTPAPVAASTPDHIPAHVKNSYVNCEGYGRRPRLTPAPERTAGR</sequence>
<comment type="caution">
    <text evidence="1">The sequence shown here is derived from an EMBL/GenBank/DDBJ whole genome shotgun (WGS) entry which is preliminary data.</text>
</comment>
<dbReference type="EMBL" id="BONF01000029">
    <property type="protein sequence ID" value="GIF83525.1"/>
    <property type="molecule type" value="Genomic_DNA"/>
</dbReference>
<evidence type="ECO:0000313" key="2">
    <source>
        <dbReference type="Proteomes" id="UP000601223"/>
    </source>
</evidence>
<evidence type="ECO:0000313" key="1">
    <source>
        <dbReference type="EMBL" id="GIF83525.1"/>
    </source>
</evidence>
<name>A0A8J3NMC4_9ACTN</name>
<reference evidence="1 2" key="1">
    <citation type="submission" date="2021-01" db="EMBL/GenBank/DDBJ databases">
        <title>Whole genome shotgun sequence of Catellatospora bangladeshensis NBRC 107357.</title>
        <authorList>
            <person name="Komaki H."/>
            <person name="Tamura T."/>
        </authorList>
    </citation>
    <scope>NUCLEOTIDE SEQUENCE [LARGE SCALE GENOMIC DNA]</scope>
    <source>
        <strain evidence="1 2">NBRC 107357</strain>
    </source>
</reference>
<dbReference type="RefSeq" id="WP_203750492.1">
    <property type="nucleotide sequence ID" value="NZ_BONF01000029.1"/>
</dbReference>
<accession>A0A8J3NMC4</accession>
<organism evidence="1 2">
    <name type="scientific">Catellatospora bangladeshensis</name>
    <dbReference type="NCBI Taxonomy" id="310355"/>
    <lineage>
        <taxon>Bacteria</taxon>
        <taxon>Bacillati</taxon>
        <taxon>Actinomycetota</taxon>
        <taxon>Actinomycetes</taxon>
        <taxon>Micromonosporales</taxon>
        <taxon>Micromonosporaceae</taxon>
        <taxon>Catellatospora</taxon>
    </lineage>
</organism>
<proteinExistence type="predicted"/>